<sequence>MSPRKLGIYDWGGSRVWNWGKARGGGLMVVVGRKEGSVIEIGEDDYARRGVGGLLLLCMGAWEVRRIGYRVGTCGFVPLSLATATAALVAPAAADVASPKSSLP</sequence>
<organism evidence="1 2">
    <name type="scientific">Stephania japonica</name>
    <dbReference type="NCBI Taxonomy" id="461633"/>
    <lineage>
        <taxon>Eukaryota</taxon>
        <taxon>Viridiplantae</taxon>
        <taxon>Streptophyta</taxon>
        <taxon>Embryophyta</taxon>
        <taxon>Tracheophyta</taxon>
        <taxon>Spermatophyta</taxon>
        <taxon>Magnoliopsida</taxon>
        <taxon>Ranunculales</taxon>
        <taxon>Menispermaceae</taxon>
        <taxon>Menispermoideae</taxon>
        <taxon>Cissampelideae</taxon>
        <taxon>Stephania</taxon>
    </lineage>
</organism>
<reference evidence="1 2" key="1">
    <citation type="submission" date="2024-01" db="EMBL/GenBank/DDBJ databases">
        <title>Genome assemblies of Stephania.</title>
        <authorList>
            <person name="Yang L."/>
        </authorList>
    </citation>
    <scope>NUCLEOTIDE SEQUENCE [LARGE SCALE GENOMIC DNA]</scope>
    <source>
        <strain evidence="1">QJT</strain>
        <tissue evidence="1">Leaf</tissue>
    </source>
</reference>
<dbReference type="EMBL" id="JBBNAE010000004">
    <property type="protein sequence ID" value="KAK9129949.1"/>
    <property type="molecule type" value="Genomic_DNA"/>
</dbReference>
<gene>
    <name evidence="1" type="ORF">Sjap_010436</name>
</gene>
<dbReference type="AlphaFoldDB" id="A0AAP0J9K6"/>
<evidence type="ECO:0000313" key="1">
    <source>
        <dbReference type="EMBL" id="KAK9129949.1"/>
    </source>
</evidence>
<accession>A0AAP0J9K6</accession>
<proteinExistence type="predicted"/>
<keyword evidence="2" id="KW-1185">Reference proteome</keyword>
<dbReference type="Proteomes" id="UP001417504">
    <property type="component" value="Unassembled WGS sequence"/>
</dbReference>
<name>A0AAP0J9K6_9MAGN</name>
<comment type="caution">
    <text evidence="1">The sequence shown here is derived from an EMBL/GenBank/DDBJ whole genome shotgun (WGS) entry which is preliminary data.</text>
</comment>
<evidence type="ECO:0000313" key="2">
    <source>
        <dbReference type="Proteomes" id="UP001417504"/>
    </source>
</evidence>
<protein>
    <submittedName>
        <fullName evidence="1">Uncharacterized protein</fullName>
    </submittedName>
</protein>